<gene>
    <name evidence="2" type="ORF">GCM10011614_09680</name>
</gene>
<reference evidence="2" key="1">
    <citation type="journal article" date="2014" name="Int. J. Syst. Evol. Microbiol.">
        <title>Complete genome sequence of Corynebacterium casei LMG S-19264T (=DSM 44701T), isolated from a smear-ripened cheese.</title>
        <authorList>
            <consortium name="US DOE Joint Genome Institute (JGI-PGF)"/>
            <person name="Walter F."/>
            <person name="Albersmeier A."/>
            <person name="Kalinowski J."/>
            <person name="Ruckert C."/>
        </authorList>
    </citation>
    <scope>NUCLEOTIDE SEQUENCE</scope>
    <source>
        <strain evidence="2">KCTC 32255</strain>
    </source>
</reference>
<evidence type="ECO:0000259" key="1">
    <source>
        <dbReference type="Pfam" id="PF07858"/>
    </source>
</evidence>
<comment type="caution">
    <text evidence="2">The sequence shown here is derived from an EMBL/GenBank/DDBJ whole genome shotgun (WGS) entry which is preliminary data.</text>
</comment>
<name>A0A918PB62_9SPHN</name>
<keyword evidence="3" id="KW-1185">Reference proteome</keyword>
<protein>
    <recommendedName>
        <fullName evidence="1">Limonene-1,2-epoxide hydrolase domain-containing protein</fullName>
    </recommendedName>
</protein>
<dbReference type="SUPFAM" id="SSF54427">
    <property type="entry name" value="NTF2-like"/>
    <property type="match status" value="1"/>
</dbReference>
<organism evidence="2 3">
    <name type="scientific">Novosphingobium colocasiae</name>
    <dbReference type="NCBI Taxonomy" id="1256513"/>
    <lineage>
        <taxon>Bacteria</taxon>
        <taxon>Pseudomonadati</taxon>
        <taxon>Pseudomonadota</taxon>
        <taxon>Alphaproteobacteria</taxon>
        <taxon>Sphingomonadales</taxon>
        <taxon>Sphingomonadaceae</taxon>
        <taxon>Novosphingobium</taxon>
    </lineage>
</organism>
<sequence length="142" mass="15650">MTQVDRTGLSADEIFVLDFLDMWDAEDVDGMVARFTPDGSYIDMPLPPRNGQAEIDTYIRAVLSAFAVRIETFAIASKGSTIFTERVDHLTLKDGSGKTVPLPVTGVMELRDGKIHKWREYLDLATAERGLGLKISSTEVVG</sequence>
<reference evidence="2" key="2">
    <citation type="submission" date="2020-09" db="EMBL/GenBank/DDBJ databases">
        <authorList>
            <person name="Sun Q."/>
            <person name="Kim S."/>
        </authorList>
    </citation>
    <scope>NUCLEOTIDE SEQUENCE</scope>
    <source>
        <strain evidence="2">KCTC 32255</strain>
    </source>
</reference>
<feature type="domain" description="Limonene-1,2-epoxide hydrolase" evidence="1">
    <location>
        <begin position="16"/>
        <end position="126"/>
    </location>
</feature>
<evidence type="ECO:0000313" key="2">
    <source>
        <dbReference type="EMBL" id="GGY96822.1"/>
    </source>
</evidence>
<proteinExistence type="predicted"/>
<dbReference type="AlphaFoldDB" id="A0A918PB62"/>
<evidence type="ECO:0000313" key="3">
    <source>
        <dbReference type="Proteomes" id="UP000648075"/>
    </source>
</evidence>
<accession>A0A918PB62</accession>
<dbReference type="Proteomes" id="UP000648075">
    <property type="component" value="Unassembled WGS sequence"/>
</dbReference>
<dbReference type="RefSeq" id="WP_189619993.1">
    <property type="nucleotide sequence ID" value="NZ_BMZA01000002.1"/>
</dbReference>
<dbReference type="Pfam" id="PF07858">
    <property type="entry name" value="LEH"/>
    <property type="match status" value="1"/>
</dbReference>
<dbReference type="InterPro" id="IPR032710">
    <property type="entry name" value="NTF2-like_dom_sf"/>
</dbReference>
<dbReference type="InterPro" id="IPR013100">
    <property type="entry name" value="LEH"/>
</dbReference>
<dbReference type="EMBL" id="BMZA01000002">
    <property type="protein sequence ID" value="GGY96822.1"/>
    <property type="molecule type" value="Genomic_DNA"/>
</dbReference>
<dbReference type="Gene3D" id="3.10.450.50">
    <property type="match status" value="1"/>
</dbReference>